<comment type="caution">
    <text evidence="4">The sequence shown here is derived from an EMBL/GenBank/DDBJ whole genome shotgun (WGS) entry which is preliminary data.</text>
</comment>
<evidence type="ECO:0000256" key="2">
    <source>
        <dbReference type="ARBA" id="ARBA00022840"/>
    </source>
</evidence>
<feature type="domain" description="Zeta toxin" evidence="3">
    <location>
        <begin position="24"/>
        <end position="141"/>
    </location>
</feature>
<protein>
    <submittedName>
        <fullName evidence="4">Zeta toxin family protein</fullName>
    </submittedName>
</protein>
<gene>
    <name evidence="4" type="ORF">L0665_00045</name>
</gene>
<sequence>MAPFLSDGSIYYLSPDYCERDDPDIKYMSDVLEKSIKAREETERRLEELMLAGKSVAWETVFSHESRLDFMKFAKEEGYRIHLTYITTKDPDINVARVQSRYREGGHDVPEKKIRDRYERSVSFLPEMIVIADEVSIYDNSFENTDPKLLFQKTMQNEDDTESEMIVWLVEDEGVVEWVVKYVVYPLSKMGIHVQCYT</sequence>
<dbReference type="PANTHER" id="PTHR39206">
    <property type="entry name" value="SLL8004 PROTEIN"/>
    <property type="match status" value="1"/>
</dbReference>
<keyword evidence="2" id="KW-0067">ATP-binding</keyword>
<dbReference type="GO" id="GO:0005524">
    <property type="term" value="F:ATP binding"/>
    <property type="evidence" value="ECO:0007669"/>
    <property type="project" value="UniProtKB-KW"/>
</dbReference>
<keyword evidence="1" id="KW-0547">Nucleotide-binding</keyword>
<dbReference type="Gene3D" id="3.40.50.300">
    <property type="entry name" value="P-loop containing nucleotide triphosphate hydrolases"/>
    <property type="match status" value="1"/>
</dbReference>
<dbReference type="PANTHER" id="PTHR39206:SF1">
    <property type="entry name" value="SLL8004 PROTEIN"/>
    <property type="match status" value="1"/>
</dbReference>
<evidence type="ECO:0000259" key="3">
    <source>
        <dbReference type="Pfam" id="PF06414"/>
    </source>
</evidence>
<dbReference type="Pfam" id="PF06414">
    <property type="entry name" value="Zeta_toxin"/>
    <property type="match status" value="1"/>
</dbReference>
<dbReference type="Proteomes" id="UP001143747">
    <property type="component" value="Unassembled WGS sequence"/>
</dbReference>
<reference evidence="4" key="1">
    <citation type="submission" date="2022-01" db="EMBL/GenBank/DDBJ databases">
        <title>Draft genome of Methanogenium marinum DSM 15558.</title>
        <authorList>
            <person name="Chen S.-C."/>
            <person name="You Y.-T."/>
        </authorList>
    </citation>
    <scope>NUCLEOTIDE SEQUENCE</scope>
    <source>
        <strain evidence="4">DSM 15558</strain>
    </source>
</reference>
<keyword evidence="5" id="KW-1185">Reference proteome</keyword>
<accession>A0A9Q4KR32</accession>
<evidence type="ECO:0000313" key="5">
    <source>
        <dbReference type="Proteomes" id="UP001143747"/>
    </source>
</evidence>
<organism evidence="4 5">
    <name type="scientific">Methanogenium marinum</name>
    <dbReference type="NCBI Taxonomy" id="348610"/>
    <lineage>
        <taxon>Archaea</taxon>
        <taxon>Methanobacteriati</taxon>
        <taxon>Methanobacteriota</taxon>
        <taxon>Stenosarchaea group</taxon>
        <taxon>Methanomicrobia</taxon>
        <taxon>Methanomicrobiales</taxon>
        <taxon>Methanomicrobiaceae</taxon>
        <taxon>Methanogenium</taxon>
    </lineage>
</organism>
<dbReference type="InterPro" id="IPR027417">
    <property type="entry name" value="P-loop_NTPase"/>
</dbReference>
<dbReference type="AlphaFoldDB" id="A0A9Q4KR32"/>
<evidence type="ECO:0000313" key="4">
    <source>
        <dbReference type="EMBL" id="MDE4907019.1"/>
    </source>
</evidence>
<dbReference type="EMBL" id="JAKELO010000001">
    <property type="protein sequence ID" value="MDE4907019.1"/>
    <property type="molecule type" value="Genomic_DNA"/>
</dbReference>
<proteinExistence type="predicted"/>
<name>A0A9Q4KR32_9EURY</name>
<dbReference type="GO" id="GO:0016301">
    <property type="term" value="F:kinase activity"/>
    <property type="evidence" value="ECO:0007669"/>
    <property type="project" value="InterPro"/>
</dbReference>
<dbReference type="InterPro" id="IPR010488">
    <property type="entry name" value="Zeta_toxin_domain"/>
</dbReference>
<evidence type="ECO:0000256" key="1">
    <source>
        <dbReference type="ARBA" id="ARBA00022741"/>
    </source>
</evidence>